<keyword evidence="4" id="KW-1185">Reference proteome</keyword>
<gene>
    <name evidence="3" type="ORF">NBO_1304g0001</name>
</gene>
<dbReference type="EMBL" id="KB910211">
    <property type="protein sequence ID" value="EOB11294.1"/>
    <property type="molecule type" value="Genomic_DNA"/>
</dbReference>
<evidence type="ECO:0000256" key="1">
    <source>
        <dbReference type="SAM" id="Phobius"/>
    </source>
</evidence>
<proteinExistence type="predicted"/>
<feature type="chain" id="PRO_5004344952" evidence="2">
    <location>
        <begin position="17"/>
        <end position="197"/>
    </location>
</feature>
<feature type="transmembrane region" description="Helical" evidence="1">
    <location>
        <begin position="160"/>
        <end position="180"/>
    </location>
</feature>
<accession>R0LZU3</accession>
<keyword evidence="1" id="KW-0812">Transmembrane</keyword>
<keyword evidence="1" id="KW-0472">Membrane</keyword>
<feature type="signal peptide" evidence="2">
    <location>
        <begin position="1"/>
        <end position="16"/>
    </location>
</feature>
<name>R0LZU3_NOSB1</name>
<keyword evidence="1" id="KW-1133">Transmembrane helix</keyword>
<dbReference type="OMA" id="NIEHTEV"/>
<dbReference type="HOGENOM" id="CLU_120587_0_0_1"/>
<dbReference type="OrthoDB" id="2187995at2759"/>
<protein>
    <submittedName>
        <fullName evidence="3">Vesicle transport v-snare protein</fullName>
    </submittedName>
</protein>
<sequence>MLPFVFFLSIFANIHLNLEPDTKRTMYFTLEKDASDMQIKVYKLDVDSNIKYSFTKDDFNNYDSSYEYSDEDEYDDLGKEFVKKIADKFTYKLTLQNYGSESASVNLHTQTNNPMGNEDADVKAIRKLFSDIENLLISLYNSNMRLKTMQDKSILEAKRIIRGLYMLFLLPIIYFAVGFIKVRATVNMFAPKKGIKP</sequence>
<dbReference type="AlphaFoldDB" id="R0LZU3"/>
<keyword evidence="2" id="KW-0732">Signal</keyword>
<organism evidence="3 4">
    <name type="scientific">Nosema bombycis (strain CQ1 / CVCC 102059)</name>
    <name type="common">Microsporidian parasite</name>
    <name type="synonym">Pebrine of silkworm</name>
    <dbReference type="NCBI Taxonomy" id="578461"/>
    <lineage>
        <taxon>Eukaryota</taxon>
        <taxon>Fungi</taxon>
        <taxon>Fungi incertae sedis</taxon>
        <taxon>Microsporidia</taxon>
        <taxon>Nosematidae</taxon>
        <taxon>Nosema</taxon>
    </lineage>
</organism>
<dbReference type="VEuPathDB" id="MicrosporidiaDB:NBO_1304g0001"/>
<reference evidence="3 4" key="1">
    <citation type="journal article" date="2013" name="BMC Genomics">
        <title>Comparative genomics of parasitic silkworm microsporidia reveal an association between genome expansion and host adaptation.</title>
        <authorList>
            <person name="Pan G."/>
            <person name="Xu J."/>
            <person name="Li T."/>
            <person name="Xia Q."/>
            <person name="Liu S.L."/>
            <person name="Zhang G."/>
            <person name="Li S."/>
            <person name="Li C."/>
            <person name="Liu H."/>
            <person name="Yang L."/>
            <person name="Liu T."/>
            <person name="Zhang X."/>
            <person name="Wu Z."/>
            <person name="Fan W."/>
            <person name="Dang X."/>
            <person name="Xiang H."/>
            <person name="Tao M."/>
            <person name="Li Y."/>
            <person name="Hu J."/>
            <person name="Li Z."/>
            <person name="Lin L."/>
            <person name="Luo J."/>
            <person name="Geng L."/>
            <person name="Wang L."/>
            <person name="Long M."/>
            <person name="Wan Y."/>
            <person name="He N."/>
            <person name="Zhang Z."/>
            <person name="Lu C."/>
            <person name="Keeling P.J."/>
            <person name="Wang J."/>
            <person name="Xiang Z."/>
            <person name="Zhou Z."/>
        </authorList>
    </citation>
    <scope>NUCLEOTIDE SEQUENCE [LARGE SCALE GENOMIC DNA]</scope>
    <source>
        <strain evidence="4">CQ1 / CVCC 102059</strain>
    </source>
</reference>
<evidence type="ECO:0000256" key="2">
    <source>
        <dbReference type="SAM" id="SignalP"/>
    </source>
</evidence>
<evidence type="ECO:0000313" key="3">
    <source>
        <dbReference type="EMBL" id="EOB11294.1"/>
    </source>
</evidence>
<dbReference type="Proteomes" id="UP000016927">
    <property type="component" value="Unassembled WGS sequence"/>
</dbReference>
<evidence type="ECO:0000313" key="4">
    <source>
        <dbReference type="Proteomes" id="UP000016927"/>
    </source>
</evidence>